<dbReference type="OrthoDB" id="330328at2"/>
<reference evidence="1 2" key="1">
    <citation type="submission" date="2017-07" db="EMBL/GenBank/DDBJ databases">
        <title>Leptospira spp. isolated from tropical soils.</title>
        <authorList>
            <person name="Thibeaux R."/>
            <person name="Iraola G."/>
            <person name="Ferres I."/>
            <person name="Bierque E."/>
            <person name="Girault D."/>
            <person name="Soupe-Gilbert M.-E."/>
            <person name="Picardeau M."/>
            <person name="Goarant C."/>
        </authorList>
    </citation>
    <scope>NUCLEOTIDE SEQUENCE [LARGE SCALE GENOMIC DNA]</scope>
    <source>
        <strain evidence="1 2">ES4-C-A1</strain>
    </source>
</reference>
<name>A0A2N0A2Y0_9LEPT</name>
<dbReference type="EMBL" id="NPEA01000002">
    <property type="protein sequence ID" value="PJZ78493.1"/>
    <property type="molecule type" value="Genomic_DNA"/>
</dbReference>
<evidence type="ECO:0000313" key="2">
    <source>
        <dbReference type="Proteomes" id="UP000231843"/>
    </source>
</evidence>
<gene>
    <name evidence="1" type="ORF">CH365_04065</name>
</gene>
<evidence type="ECO:0000313" key="1">
    <source>
        <dbReference type="EMBL" id="PJZ78493.1"/>
    </source>
</evidence>
<dbReference type="AlphaFoldDB" id="A0A2N0A2Y0"/>
<comment type="caution">
    <text evidence="1">The sequence shown here is derived from an EMBL/GenBank/DDBJ whole genome shotgun (WGS) entry which is preliminary data.</text>
</comment>
<accession>A0A2N0A2Y0</accession>
<proteinExistence type="predicted"/>
<sequence>MHMVLVFRKKIFGYGFECEERKFAYELDRTRVRLDRYLLENHIPKRFFAEKYESFGKVLKGFIGFFEEAPSDFPEKLEEAEIETGKYLKFGNSFTVNRVDKSNTSFCVDKRIHAYLEENNIRTDWMRFSSGRNSYLRIIN</sequence>
<organism evidence="1 2">
    <name type="scientific">Leptospira neocaledonica</name>
    <dbReference type="NCBI Taxonomy" id="2023192"/>
    <lineage>
        <taxon>Bacteria</taxon>
        <taxon>Pseudomonadati</taxon>
        <taxon>Spirochaetota</taxon>
        <taxon>Spirochaetia</taxon>
        <taxon>Leptospirales</taxon>
        <taxon>Leptospiraceae</taxon>
        <taxon>Leptospira</taxon>
    </lineage>
</organism>
<dbReference type="Proteomes" id="UP000231843">
    <property type="component" value="Unassembled WGS sequence"/>
</dbReference>
<keyword evidence="2" id="KW-1185">Reference proteome</keyword>
<protein>
    <submittedName>
        <fullName evidence="1">Uncharacterized protein</fullName>
    </submittedName>
</protein>